<evidence type="ECO:0000256" key="3">
    <source>
        <dbReference type="ARBA" id="ARBA00023163"/>
    </source>
</evidence>
<dbReference type="SUPFAM" id="SSF46689">
    <property type="entry name" value="Homeodomain-like"/>
    <property type="match status" value="2"/>
</dbReference>
<accession>A0A859QCY1</accession>
<dbReference type="InterPro" id="IPR050204">
    <property type="entry name" value="AraC_XylS_family_regulators"/>
</dbReference>
<keyword evidence="3" id="KW-0804">Transcription</keyword>
<evidence type="ECO:0000256" key="1">
    <source>
        <dbReference type="ARBA" id="ARBA00023015"/>
    </source>
</evidence>
<evidence type="ECO:0000313" key="4">
    <source>
        <dbReference type="EMBL" id="QLL61602.1"/>
    </source>
</evidence>
<keyword evidence="5" id="KW-1185">Reference proteome</keyword>
<dbReference type="PANTHER" id="PTHR46796">
    <property type="entry name" value="HTH-TYPE TRANSCRIPTIONAL ACTIVATOR RHAS-RELATED"/>
    <property type="match status" value="1"/>
</dbReference>
<dbReference type="Gene3D" id="1.10.10.60">
    <property type="entry name" value="Homeodomain-like"/>
    <property type="match status" value="2"/>
</dbReference>
<dbReference type="PANTHER" id="PTHR46796:SF14">
    <property type="entry name" value="TRANSCRIPTIONAL REGULATORY PROTEIN"/>
    <property type="match status" value="1"/>
</dbReference>
<dbReference type="GO" id="GO:0003700">
    <property type="term" value="F:DNA-binding transcription factor activity"/>
    <property type="evidence" value="ECO:0007669"/>
    <property type="project" value="InterPro"/>
</dbReference>
<keyword evidence="1" id="KW-0805">Transcription regulation</keyword>
<name>A0A859QCY1_9HYPH</name>
<sequence>MQYGAYGVELARRFNIDDAPFMRTSTLKSEQLAATRVTTGSRGSGLTDYIPVEKAYIVTVRLQGIAKFESFRAGKLTWKGSCEAGTMSIMNLQDEPQLHLPTFYDCVKFYIPEIIISELAQSNDMPQIRDLRYLPTVSDPAMHTFAKVLAPLFGKPIHDGSLFFDHVAIAAYLHLARTYGGLNRPLPQAGTLADWQLRRATELLASSVEDGVSIQALAAACELPVERFLRAFKRSTGLPPHRWLREYKIKKATSMLRDTKLSISEIAYACGFSDQAHMTRLFVALTGNTPGAVRKGATGSQLV</sequence>
<dbReference type="InterPro" id="IPR009057">
    <property type="entry name" value="Homeodomain-like_sf"/>
</dbReference>
<dbReference type="KEGG" id="emx:FKV68_09155"/>
<organism evidence="4 5">
    <name type="scientific">Sinorhizobium mexicanum</name>
    <dbReference type="NCBI Taxonomy" id="375549"/>
    <lineage>
        <taxon>Bacteria</taxon>
        <taxon>Pseudomonadati</taxon>
        <taxon>Pseudomonadota</taxon>
        <taxon>Alphaproteobacteria</taxon>
        <taxon>Hyphomicrobiales</taxon>
        <taxon>Rhizobiaceae</taxon>
        <taxon>Sinorhizobium/Ensifer group</taxon>
        <taxon>Sinorhizobium</taxon>
    </lineage>
</organism>
<dbReference type="Proteomes" id="UP000510721">
    <property type="component" value="Chromosome"/>
</dbReference>
<dbReference type="AlphaFoldDB" id="A0A859QCY1"/>
<keyword evidence="2" id="KW-0238">DNA-binding</keyword>
<evidence type="ECO:0000256" key="2">
    <source>
        <dbReference type="ARBA" id="ARBA00023125"/>
    </source>
</evidence>
<dbReference type="GO" id="GO:0043565">
    <property type="term" value="F:sequence-specific DNA binding"/>
    <property type="evidence" value="ECO:0007669"/>
    <property type="project" value="InterPro"/>
</dbReference>
<proteinExistence type="predicted"/>
<evidence type="ECO:0000313" key="5">
    <source>
        <dbReference type="Proteomes" id="UP000510721"/>
    </source>
</evidence>
<dbReference type="PROSITE" id="PS01124">
    <property type="entry name" value="HTH_ARAC_FAMILY_2"/>
    <property type="match status" value="1"/>
</dbReference>
<dbReference type="SMART" id="SM00342">
    <property type="entry name" value="HTH_ARAC"/>
    <property type="match status" value="1"/>
</dbReference>
<dbReference type="Pfam" id="PF12833">
    <property type="entry name" value="HTH_18"/>
    <property type="match status" value="1"/>
</dbReference>
<dbReference type="EMBL" id="CP041238">
    <property type="protein sequence ID" value="QLL61602.1"/>
    <property type="molecule type" value="Genomic_DNA"/>
</dbReference>
<dbReference type="InterPro" id="IPR018060">
    <property type="entry name" value="HTH_AraC"/>
</dbReference>
<gene>
    <name evidence="4" type="ORF">FKV68_09155</name>
</gene>
<protein>
    <submittedName>
        <fullName evidence="4">Helix-turn-helix transcriptional regulator</fullName>
    </submittedName>
</protein>
<dbReference type="RefSeq" id="WP_180941152.1">
    <property type="nucleotide sequence ID" value="NZ_CP041238.1"/>
</dbReference>
<reference evidence="4 5" key="1">
    <citation type="submission" date="2019-06" db="EMBL/GenBank/DDBJ databases">
        <title>Complete genome sequence of Ensifer mexicanus ITTG R7 isolated from nodules of Acacia angustissima (Mill.) Kuntze.</title>
        <authorList>
            <person name="Rincon-Rosales R."/>
            <person name="Rogel M.A."/>
            <person name="Guerrero G."/>
            <person name="Rincon-Molina C.I."/>
            <person name="Lopez-Lopez A."/>
            <person name="Martinez-Romero E."/>
        </authorList>
    </citation>
    <scope>NUCLEOTIDE SEQUENCE [LARGE SCALE GENOMIC DNA]</scope>
    <source>
        <strain evidence="4 5">ITTG R7</strain>
    </source>
</reference>